<keyword evidence="1" id="KW-0472">Membrane</keyword>
<keyword evidence="1" id="KW-0812">Transmembrane</keyword>
<protein>
    <submittedName>
        <fullName evidence="2">Uncharacterized protein</fullName>
    </submittedName>
</protein>
<evidence type="ECO:0000313" key="2">
    <source>
        <dbReference type="EMBL" id="MFC3810218.1"/>
    </source>
</evidence>
<dbReference type="EMBL" id="JBHRYQ010000001">
    <property type="protein sequence ID" value="MFC3810218.1"/>
    <property type="molecule type" value="Genomic_DNA"/>
</dbReference>
<organism evidence="2 3">
    <name type="scientific">Lacihabitans lacunae</name>
    <dbReference type="NCBI Taxonomy" id="1028214"/>
    <lineage>
        <taxon>Bacteria</taxon>
        <taxon>Pseudomonadati</taxon>
        <taxon>Bacteroidota</taxon>
        <taxon>Cytophagia</taxon>
        <taxon>Cytophagales</taxon>
        <taxon>Leadbetterellaceae</taxon>
        <taxon>Lacihabitans</taxon>
    </lineage>
</organism>
<reference evidence="3" key="1">
    <citation type="journal article" date="2019" name="Int. J. Syst. Evol. Microbiol.">
        <title>The Global Catalogue of Microorganisms (GCM) 10K type strain sequencing project: providing services to taxonomists for standard genome sequencing and annotation.</title>
        <authorList>
            <consortium name="The Broad Institute Genomics Platform"/>
            <consortium name="The Broad Institute Genome Sequencing Center for Infectious Disease"/>
            <person name="Wu L."/>
            <person name="Ma J."/>
        </authorList>
    </citation>
    <scope>NUCLEOTIDE SEQUENCE [LARGE SCALE GENOMIC DNA]</scope>
    <source>
        <strain evidence="3">CECT 7956</strain>
    </source>
</reference>
<keyword evidence="3" id="KW-1185">Reference proteome</keyword>
<comment type="caution">
    <text evidence="2">The sequence shown here is derived from an EMBL/GenBank/DDBJ whole genome shotgun (WGS) entry which is preliminary data.</text>
</comment>
<feature type="transmembrane region" description="Helical" evidence="1">
    <location>
        <begin position="6"/>
        <end position="27"/>
    </location>
</feature>
<dbReference type="RefSeq" id="WP_379836158.1">
    <property type="nucleotide sequence ID" value="NZ_JBHRYQ010000001.1"/>
</dbReference>
<keyword evidence="1" id="KW-1133">Transmembrane helix</keyword>
<evidence type="ECO:0000256" key="1">
    <source>
        <dbReference type="SAM" id="Phobius"/>
    </source>
</evidence>
<dbReference type="Proteomes" id="UP001595616">
    <property type="component" value="Unassembled WGS sequence"/>
</dbReference>
<gene>
    <name evidence="2" type="ORF">ACFOOI_06105</name>
</gene>
<proteinExistence type="predicted"/>
<evidence type="ECO:0000313" key="3">
    <source>
        <dbReference type="Proteomes" id="UP001595616"/>
    </source>
</evidence>
<sequence>MTISVMLIGLLIIAFFTIYLVIEFVFVSPNSLNSKSQNKYQNDGELRKKFSELKRKSSLIKI</sequence>
<accession>A0ABV7YVH2</accession>
<name>A0ABV7YVH2_9BACT</name>